<dbReference type="InterPro" id="IPR053141">
    <property type="entry name" value="Mycobact_SerProt_Inhib_Rv3364c"/>
</dbReference>
<protein>
    <submittedName>
        <fullName evidence="2">Dynein regulation protein LC7</fullName>
    </submittedName>
</protein>
<dbReference type="SMART" id="SM00960">
    <property type="entry name" value="Robl_LC7"/>
    <property type="match status" value="1"/>
</dbReference>
<evidence type="ECO:0000313" key="2">
    <source>
        <dbReference type="EMBL" id="OZM70641.1"/>
    </source>
</evidence>
<dbReference type="OrthoDB" id="5187023at2"/>
<dbReference type="EMBL" id="NKYE01000019">
    <property type="protein sequence ID" value="OZM70641.1"/>
    <property type="molecule type" value="Genomic_DNA"/>
</dbReference>
<proteinExistence type="predicted"/>
<dbReference type="InterPro" id="IPR004942">
    <property type="entry name" value="Roadblock/LAMTOR2_dom"/>
</dbReference>
<feature type="domain" description="Roadblock/LAMTOR2" evidence="1">
    <location>
        <begin position="11"/>
        <end position="101"/>
    </location>
</feature>
<evidence type="ECO:0000313" key="3">
    <source>
        <dbReference type="Proteomes" id="UP000242444"/>
    </source>
</evidence>
<reference evidence="2 3" key="1">
    <citation type="submission" date="2017-07" db="EMBL/GenBank/DDBJ databases">
        <title>Amycolatopsis antarcticus sp. nov., isolated from the surface of an Antarcticus brown macroalga.</title>
        <authorList>
            <person name="Wang J."/>
            <person name="Leiva S."/>
            <person name="Huang J."/>
            <person name="Huang Y."/>
        </authorList>
    </citation>
    <scope>NUCLEOTIDE SEQUENCE [LARGE SCALE GENOMIC DNA]</scope>
    <source>
        <strain evidence="2 3">AU-G6</strain>
    </source>
</reference>
<accession>A0A263CX20</accession>
<dbReference type="Proteomes" id="UP000242444">
    <property type="component" value="Unassembled WGS sequence"/>
</dbReference>
<keyword evidence="3" id="KW-1185">Reference proteome</keyword>
<gene>
    <name evidence="2" type="ORF">CFN78_24310</name>
</gene>
<comment type="caution">
    <text evidence="2">The sequence shown here is derived from an EMBL/GenBank/DDBJ whole genome shotgun (WGS) entry which is preliminary data.</text>
</comment>
<dbReference type="Pfam" id="PF03259">
    <property type="entry name" value="Robl_LC7"/>
    <property type="match status" value="1"/>
</dbReference>
<dbReference type="SUPFAM" id="SSF103196">
    <property type="entry name" value="Roadblock/LC7 domain"/>
    <property type="match status" value="1"/>
</dbReference>
<dbReference type="PANTHER" id="PTHR36222">
    <property type="entry name" value="SERINE PROTEASE INHIBITOR RV3364C"/>
    <property type="match status" value="1"/>
</dbReference>
<dbReference type="AlphaFoldDB" id="A0A263CX20"/>
<dbReference type="Gene3D" id="3.30.450.30">
    <property type="entry name" value="Dynein light chain 2a, cytoplasmic"/>
    <property type="match status" value="1"/>
</dbReference>
<organism evidence="2 3">
    <name type="scientific">Amycolatopsis antarctica</name>
    <dbReference type="NCBI Taxonomy" id="1854586"/>
    <lineage>
        <taxon>Bacteria</taxon>
        <taxon>Bacillati</taxon>
        <taxon>Actinomycetota</taxon>
        <taxon>Actinomycetes</taxon>
        <taxon>Pseudonocardiales</taxon>
        <taxon>Pseudonocardiaceae</taxon>
        <taxon>Amycolatopsis</taxon>
    </lineage>
</organism>
<sequence>MTATATEDTFTSLVSDLVRRVPGAAHGAFVSADGLLVAGSDRLPPDRGEQLSAVASGLISLTTGAAQCFEAGAVTQTVIDMEQGYLFLTTVADGSCLAVLAARSCDIGTVAYEMTVLADRVGEQVDPGPRVRHGDGVRG</sequence>
<dbReference type="InParanoid" id="A0A263CX20"/>
<dbReference type="PANTHER" id="PTHR36222:SF1">
    <property type="entry name" value="SERINE PROTEASE INHIBITOR RV3364C"/>
    <property type="match status" value="1"/>
</dbReference>
<dbReference type="RefSeq" id="WP_094865453.1">
    <property type="nucleotide sequence ID" value="NZ_NKYE01000019.1"/>
</dbReference>
<name>A0A263CX20_9PSEU</name>
<evidence type="ECO:0000259" key="1">
    <source>
        <dbReference type="SMART" id="SM00960"/>
    </source>
</evidence>